<dbReference type="OrthoDB" id="10319245at2759"/>
<dbReference type="SUPFAM" id="SSF54495">
    <property type="entry name" value="UBC-like"/>
    <property type="match status" value="1"/>
</dbReference>
<dbReference type="EMBL" id="QGKW02000276">
    <property type="protein sequence ID" value="KAF2607045.1"/>
    <property type="molecule type" value="Genomic_DNA"/>
</dbReference>
<accession>A0A8S9LIV4</accession>
<comment type="caution">
    <text evidence="2">The sequence shown here is derived from an EMBL/GenBank/DDBJ whole genome shotgun (WGS) entry which is preliminary data.</text>
</comment>
<reference evidence="2" key="1">
    <citation type="submission" date="2019-12" db="EMBL/GenBank/DDBJ databases">
        <title>Genome sequencing and annotation of Brassica cretica.</title>
        <authorList>
            <person name="Studholme D.J."/>
            <person name="Sarris P.F."/>
        </authorList>
    </citation>
    <scope>NUCLEOTIDE SEQUENCE</scope>
    <source>
        <strain evidence="2">PFS-001/15</strain>
        <tissue evidence="2">Leaf</tissue>
    </source>
</reference>
<evidence type="ECO:0000259" key="1">
    <source>
        <dbReference type="Pfam" id="PF24750"/>
    </source>
</evidence>
<dbReference type="Proteomes" id="UP000712281">
    <property type="component" value="Unassembled WGS sequence"/>
</dbReference>
<dbReference type="InterPro" id="IPR016135">
    <property type="entry name" value="UBQ-conjugating_enzyme/RWD"/>
</dbReference>
<evidence type="ECO:0000313" key="3">
    <source>
        <dbReference type="Proteomes" id="UP000712281"/>
    </source>
</evidence>
<name>A0A8S9LIV4_BRACR</name>
<feature type="domain" description="F-box protein At3g26010-like beta-propeller" evidence="1">
    <location>
        <begin position="115"/>
        <end position="270"/>
    </location>
</feature>
<evidence type="ECO:0000313" key="2">
    <source>
        <dbReference type="EMBL" id="KAF2607045.1"/>
    </source>
</evidence>
<proteinExistence type="predicted"/>
<dbReference type="Pfam" id="PF24750">
    <property type="entry name" value="b-prop_At3g26010-like"/>
    <property type="match status" value="1"/>
</dbReference>
<organism evidence="2 3">
    <name type="scientific">Brassica cretica</name>
    <name type="common">Mustard</name>
    <dbReference type="NCBI Taxonomy" id="69181"/>
    <lineage>
        <taxon>Eukaryota</taxon>
        <taxon>Viridiplantae</taxon>
        <taxon>Streptophyta</taxon>
        <taxon>Embryophyta</taxon>
        <taxon>Tracheophyta</taxon>
        <taxon>Spermatophyta</taxon>
        <taxon>Magnoliopsida</taxon>
        <taxon>eudicotyledons</taxon>
        <taxon>Gunneridae</taxon>
        <taxon>Pentapetalae</taxon>
        <taxon>rosids</taxon>
        <taxon>malvids</taxon>
        <taxon>Brassicales</taxon>
        <taxon>Brassicaceae</taxon>
        <taxon>Brassiceae</taxon>
        <taxon>Brassica</taxon>
    </lineage>
</organism>
<gene>
    <name evidence="2" type="ORF">F2Q68_00043443</name>
</gene>
<sequence>MISSRRLFFSIENHSSNLVVVFSGLEEIEMSTLAKKRLMRDFRRLQQDPQPPPAGISGAPQDNNILLWNAVIFGPDDTPRDGVEQNLQNQWSPIYVSLSLSTKPLLSCWIQRGEYVYSSKTGTWWTFKKLRSSLLLQSDSVNRSLNFNGMLYVWDKRHDDATGPGVLVSHDFYAGEDNDQCQIMPLPVPDNKYVRRCLTTSGGDVVYLEVLYQRLKVWKLKSNNNSVGKWWQLTSEEIDMGFVGVDVDCFPLGVNPFDSDLVYLWRRTQKFTLHKES</sequence>
<protein>
    <recommendedName>
        <fullName evidence="1">F-box protein At3g26010-like beta-propeller domain-containing protein</fullName>
    </recommendedName>
</protein>
<dbReference type="Gene3D" id="3.10.110.10">
    <property type="entry name" value="Ubiquitin Conjugating Enzyme"/>
    <property type="match status" value="1"/>
</dbReference>
<dbReference type="AlphaFoldDB" id="A0A8S9LIV4"/>
<dbReference type="InterPro" id="IPR056592">
    <property type="entry name" value="Beta-prop_At3g26010-like"/>
</dbReference>